<dbReference type="Pfam" id="PF12802">
    <property type="entry name" value="MarR_2"/>
    <property type="match status" value="1"/>
</dbReference>
<dbReference type="SMART" id="SM00347">
    <property type="entry name" value="HTH_MARR"/>
    <property type="match status" value="1"/>
</dbReference>
<evidence type="ECO:0000313" key="3">
    <source>
        <dbReference type="Proteomes" id="UP001519363"/>
    </source>
</evidence>
<dbReference type="InterPro" id="IPR036390">
    <property type="entry name" value="WH_DNA-bd_sf"/>
</dbReference>
<evidence type="ECO:0000259" key="1">
    <source>
        <dbReference type="PROSITE" id="PS50995"/>
    </source>
</evidence>
<organism evidence="2 3">
    <name type="scientific">Crossiella equi</name>
    <dbReference type="NCBI Taxonomy" id="130796"/>
    <lineage>
        <taxon>Bacteria</taxon>
        <taxon>Bacillati</taxon>
        <taxon>Actinomycetota</taxon>
        <taxon>Actinomycetes</taxon>
        <taxon>Pseudonocardiales</taxon>
        <taxon>Pseudonocardiaceae</taxon>
        <taxon>Crossiella</taxon>
    </lineage>
</organism>
<dbReference type="PANTHER" id="PTHR33164">
    <property type="entry name" value="TRANSCRIPTIONAL REGULATOR, MARR FAMILY"/>
    <property type="match status" value="1"/>
</dbReference>
<gene>
    <name evidence="2" type="ORF">JOF53_002931</name>
</gene>
<protein>
    <submittedName>
        <fullName evidence="2">DNA-binding MarR family transcriptional regulator</fullName>
    </submittedName>
</protein>
<dbReference type="Proteomes" id="UP001519363">
    <property type="component" value="Unassembled WGS sequence"/>
</dbReference>
<comment type="caution">
    <text evidence="2">The sequence shown here is derived from an EMBL/GenBank/DDBJ whole genome shotgun (WGS) entry which is preliminary data.</text>
</comment>
<proteinExistence type="predicted"/>
<dbReference type="InterPro" id="IPR036388">
    <property type="entry name" value="WH-like_DNA-bd_sf"/>
</dbReference>
<dbReference type="InterPro" id="IPR000835">
    <property type="entry name" value="HTH_MarR-typ"/>
</dbReference>
<name>A0ABS5ABU9_9PSEU</name>
<dbReference type="SUPFAM" id="SSF46785">
    <property type="entry name" value="Winged helix' DNA-binding domain"/>
    <property type="match status" value="1"/>
</dbReference>
<dbReference type="GO" id="GO:0003677">
    <property type="term" value="F:DNA binding"/>
    <property type="evidence" value="ECO:0007669"/>
    <property type="project" value="UniProtKB-KW"/>
</dbReference>
<evidence type="ECO:0000313" key="2">
    <source>
        <dbReference type="EMBL" id="MBP2474059.1"/>
    </source>
</evidence>
<feature type="domain" description="HTH marR-type" evidence="1">
    <location>
        <begin position="11"/>
        <end position="147"/>
    </location>
</feature>
<keyword evidence="3" id="KW-1185">Reference proteome</keyword>
<reference evidence="2 3" key="1">
    <citation type="submission" date="2021-03" db="EMBL/GenBank/DDBJ databases">
        <title>Sequencing the genomes of 1000 actinobacteria strains.</title>
        <authorList>
            <person name="Klenk H.-P."/>
        </authorList>
    </citation>
    <scope>NUCLEOTIDE SEQUENCE [LARGE SCALE GENOMIC DNA]</scope>
    <source>
        <strain evidence="2 3">DSM 44580</strain>
    </source>
</reference>
<keyword evidence="2" id="KW-0238">DNA-binding</keyword>
<dbReference type="RefSeq" id="WP_086789665.1">
    <property type="nucleotide sequence ID" value="NZ_JAGIOO010000001.1"/>
</dbReference>
<dbReference type="Gene3D" id="1.10.10.10">
    <property type="entry name" value="Winged helix-like DNA-binding domain superfamily/Winged helix DNA-binding domain"/>
    <property type="match status" value="1"/>
</dbReference>
<accession>A0ABS5ABU9</accession>
<dbReference type="EMBL" id="JAGIOO010000001">
    <property type="protein sequence ID" value="MBP2474059.1"/>
    <property type="molecule type" value="Genomic_DNA"/>
</dbReference>
<dbReference type="InterPro" id="IPR039422">
    <property type="entry name" value="MarR/SlyA-like"/>
</dbReference>
<dbReference type="PANTHER" id="PTHR33164:SF99">
    <property type="entry name" value="MARR FAMILY REGULATORY PROTEIN"/>
    <property type="match status" value="1"/>
</dbReference>
<dbReference type="PROSITE" id="PS50995">
    <property type="entry name" value="HTH_MARR_2"/>
    <property type="match status" value="1"/>
</dbReference>
<sequence length="157" mass="17820">MSEPRWLTEDEMRMWVTFLEATHLLERRLEHQLQTDGGLSHAQYDVLSTLSAAPGHRMRMTELAGRTVVSKSGLTYQVTRLEKAGYVRRESCATDERGIEAVLTPAGQRLLDRIAPAHVRTVRTYLVDLMTPAQKAALEDVLTAVRDRIRDEDDPHP</sequence>